<keyword evidence="1" id="KW-0812">Transmembrane</keyword>
<accession>A0A1M7T1V5</accession>
<keyword evidence="1" id="KW-0472">Membrane</keyword>
<evidence type="ECO:0000256" key="1">
    <source>
        <dbReference type="SAM" id="Phobius"/>
    </source>
</evidence>
<dbReference type="OrthoDB" id="7392254at2"/>
<organism evidence="2 3">
    <name type="scientific">Erythrobacter sanguineus</name>
    <dbReference type="NCBI Taxonomy" id="198312"/>
    <lineage>
        <taxon>Bacteria</taxon>
        <taxon>Pseudomonadati</taxon>
        <taxon>Pseudomonadota</taxon>
        <taxon>Alphaproteobacteria</taxon>
        <taxon>Sphingomonadales</taxon>
        <taxon>Erythrobacteraceae</taxon>
        <taxon>Erythrobacter/Porphyrobacter group</taxon>
        <taxon>Erythrobacter</taxon>
    </lineage>
</organism>
<evidence type="ECO:0000313" key="2">
    <source>
        <dbReference type="EMBL" id="SHN64671.1"/>
    </source>
</evidence>
<dbReference type="RefSeq" id="WP_072675600.1">
    <property type="nucleotide sequence ID" value="NZ_FRDF01000018.1"/>
</dbReference>
<proteinExistence type="predicted"/>
<sequence length="97" mass="10630">MRAFVNLFEKLIDGARLIIGLFMLTIMMLGLLLPFGASHLMPEVENVSAEVAARGGERPLTHNQKQRLAEDMAKDGWSYGAATATTGQRKPNDGWAD</sequence>
<evidence type="ECO:0000313" key="3">
    <source>
        <dbReference type="Proteomes" id="UP000184391"/>
    </source>
</evidence>
<feature type="transmembrane region" description="Helical" evidence="1">
    <location>
        <begin position="15"/>
        <end position="35"/>
    </location>
</feature>
<dbReference type="Proteomes" id="UP000184391">
    <property type="component" value="Unassembled WGS sequence"/>
</dbReference>
<dbReference type="AlphaFoldDB" id="A0A1M7T1V5"/>
<dbReference type="EMBL" id="FRDF01000018">
    <property type="protein sequence ID" value="SHN64671.1"/>
    <property type="molecule type" value="Genomic_DNA"/>
</dbReference>
<name>A0A1M7T1V5_9SPHN</name>
<gene>
    <name evidence="2" type="ORF">SAMN02745193_02768</name>
</gene>
<protein>
    <submittedName>
        <fullName evidence="2">Uncharacterized protein</fullName>
    </submittedName>
</protein>
<dbReference type="STRING" id="198312.SAMN02745193_02768"/>
<reference evidence="3" key="1">
    <citation type="submission" date="2016-12" db="EMBL/GenBank/DDBJ databases">
        <authorList>
            <person name="Varghese N."/>
            <person name="Submissions S."/>
        </authorList>
    </citation>
    <scope>NUCLEOTIDE SEQUENCE [LARGE SCALE GENOMIC DNA]</scope>
    <source>
        <strain evidence="3">DSM 11032</strain>
    </source>
</reference>
<keyword evidence="1" id="KW-1133">Transmembrane helix</keyword>
<keyword evidence="3" id="KW-1185">Reference proteome</keyword>